<sequence length="212" mass="23303">MTQILPPKSIFRNKLILLGTPSLIVSGLICVALLANITNAQVSTGITRLDVARLGSDNTLSKPADLDQWIHLGSNLGQGYSDTAFSEDNPGTFQIVEMEPSAYAYFKENGSYADGTMLALSFWRSETKESPRLNGFSQGDMVNYEIHLIDSSLNEAGRQFYIFDVDDREAAPLNDQSGCVSCHLDEGGYQSTFTQFYPKMKSLLTEHGIAVD</sequence>
<dbReference type="EMBL" id="NVQR01000094">
    <property type="protein sequence ID" value="PCH60339.1"/>
    <property type="molecule type" value="Genomic_DNA"/>
</dbReference>
<accession>A0A2A4MJE4</accession>
<organism evidence="2 3">
    <name type="scientific">SAR86 cluster bacterium</name>
    <dbReference type="NCBI Taxonomy" id="2030880"/>
    <lineage>
        <taxon>Bacteria</taxon>
        <taxon>Pseudomonadati</taxon>
        <taxon>Pseudomonadota</taxon>
        <taxon>Gammaproteobacteria</taxon>
        <taxon>SAR86 cluster</taxon>
    </lineage>
</organism>
<proteinExistence type="predicted"/>
<dbReference type="Pfam" id="PF16694">
    <property type="entry name" value="Cytochrome_P460"/>
    <property type="match status" value="1"/>
</dbReference>
<dbReference type="Proteomes" id="UP000218172">
    <property type="component" value="Unassembled WGS sequence"/>
</dbReference>
<dbReference type="Gene3D" id="3.50.70.20">
    <property type="entry name" value="Cytochrome P460"/>
    <property type="match status" value="1"/>
</dbReference>
<evidence type="ECO:0000313" key="3">
    <source>
        <dbReference type="Proteomes" id="UP000218172"/>
    </source>
</evidence>
<protein>
    <recommendedName>
        <fullName evidence="1">Cytochrome P460 domain-containing protein</fullName>
    </recommendedName>
</protein>
<dbReference type="InterPro" id="IPR038142">
    <property type="entry name" value="Cytochrome_P460_sp"/>
</dbReference>
<dbReference type="CDD" id="cd20751">
    <property type="entry name" value="cyt_P460_Ne-like"/>
    <property type="match status" value="1"/>
</dbReference>
<dbReference type="InterPro" id="IPR032033">
    <property type="entry name" value="Cytochrome_P460"/>
</dbReference>
<evidence type="ECO:0000313" key="2">
    <source>
        <dbReference type="EMBL" id="PCH60339.1"/>
    </source>
</evidence>
<comment type="caution">
    <text evidence="2">The sequence shown here is derived from an EMBL/GenBank/DDBJ whole genome shotgun (WGS) entry which is preliminary data.</text>
</comment>
<gene>
    <name evidence="2" type="ORF">COC19_06060</name>
</gene>
<name>A0A2A4MJE4_9GAMM</name>
<reference evidence="3" key="1">
    <citation type="submission" date="2017-08" db="EMBL/GenBank/DDBJ databases">
        <title>A dynamic microbial community with high functional redundancy inhabits the cold, oxic subseafloor aquifer.</title>
        <authorList>
            <person name="Tully B.J."/>
            <person name="Wheat C.G."/>
            <person name="Glazer B.T."/>
            <person name="Huber J.A."/>
        </authorList>
    </citation>
    <scope>NUCLEOTIDE SEQUENCE [LARGE SCALE GENOMIC DNA]</scope>
</reference>
<feature type="domain" description="Cytochrome P460" evidence="1">
    <location>
        <begin position="81"/>
        <end position="193"/>
    </location>
</feature>
<dbReference type="AlphaFoldDB" id="A0A2A4MJE4"/>
<evidence type="ECO:0000259" key="1">
    <source>
        <dbReference type="Pfam" id="PF16694"/>
    </source>
</evidence>